<protein>
    <submittedName>
        <fullName evidence="1">Uncharacterized protein</fullName>
    </submittedName>
</protein>
<reference evidence="1" key="1">
    <citation type="journal article" date="2022" name="Int. J. Mol. Sci.">
        <title>Draft Genome of Tanacetum Coccineum: Genomic Comparison of Closely Related Tanacetum-Family Plants.</title>
        <authorList>
            <person name="Yamashiro T."/>
            <person name="Shiraishi A."/>
            <person name="Nakayama K."/>
            <person name="Satake H."/>
        </authorList>
    </citation>
    <scope>NUCLEOTIDE SEQUENCE</scope>
</reference>
<comment type="caution">
    <text evidence="1">The sequence shown here is derived from an EMBL/GenBank/DDBJ whole genome shotgun (WGS) entry which is preliminary data.</text>
</comment>
<keyword evidence="2" id="KW-1185">Reference proteome</keyword>
<proteinExistence type="predicted"/>
<dbReference type="EMBL" id="BQNB010018078">
    <property type="protein sequence ID" value="GJT70450.1"/>
    <property type="molecule type" value="Genomic_DNA"/>
</dbReference>
<name>A0ABQ5G4L3_9ASTR</name>
<evidence type="ECO:0000313" key="2">
    <source>
        <dbReference type="Proteomes" id="UP001151760"/>
    </source>
</evidence>
<organism evidence="1 2">
    <name type="scientific">Tanacetum coccineum</name>
    <dbReference type="NCBI Taxonomy" id="301880"/>
    <lineage>
        <taxon>Eukaryota</taxon>
        <taxon>Viridiplantae</taxon>
        <taxon>Streptophyta</taxon>
        <taxon>Embryophyta</taxon>
        <taxon>Tracheophyta</taxon>
        <taxon>Spermatophyta</taxon>
        <taxon>Magnoliopsida</taxon>
        <taxon>eudicotyledons</taxon>
        <taxon>Gunneridae</taxon>
        <taxon>Pentapetalae</taxon>
        <taxon>asterids</taxon>
        <taxon>campanulids</taxon>
        <taxon>Asterales</taxon>
        <taxon>Asteraceae</taxon>
        <taxon>Asteroideae</taxon>
        <taxon>Anthemideae</taxon>
        <taxon>Anthemidinae</taxon>
        <taxon>Tanacetum</taxon>
    </lineage>
</organism>
<gene>
    <name evidence="1" type="ORF">Tco_1029736</name>
</gene>
<accession>A0ABQ5G4L3</accession>
<reference evidence="1" key="2">
    <citation type="submission" date="2022-01" db="EMBL/GenBank/DDBJ databases">
        <authorList>
            <person name="Yamashiro T."/>
            <person name="Shiraishi A."/>
            <person name="Satake H."/>
            <person name="Nakayama K."/>
        </authorList>
    </citation>
    <scope>NUCLEOTIDE SEQUENCE</scope>
</reference>
<sequence length="86" mass="9223">MSINSVTECRESVAQDCSSESGCSEYWKSNGQIGAQNIGKEIGIGSSCLGTYVRQGEGMAAYLQTQFVDSQKEEAGIPTPKQKILI</sequence>
<dbReference type="Proteomes" id="UP001151760">
    <property type="component" value="Unassembled WGS sequence"/>
</dbReference>
<evidence type="ECO:0000313" key="1">
    <source>
        <dbReference type="EMBL" id="GJT70450.1"/>
    </source>
</evidence>